<keyword evidence="1" id="KW-1133">Transmembrane helix</keyword>
<feature type="transmembrane region" description="Helical" evidence="1">
    <location>
        <begin position="60"/>
        <end position="82"/>
    </location>
</feature>
<keyword evidence="1" id="KW-0472">Membrane</keyword>
<evidence type="ECO:0000256" key="1">
    <source>
        <dbReference type="SAM" id="Phobius"/>
    </source>
</evidence>
<accession>A0ABT5QZG8</accession>
<organism evidence="2 3">
    <name type="scientific">Enterovibrio gelatinilyticus</name>
    <dbReference type="NCBI Taxonomy" id="2899819"/>
    <lineage>
        <taxon>Bacteria</taxon>
        <taxon>Pseudomonadati</taxon>
        <taxon>Pseudomonadota</taxon>
        <taxon>Gammaproteobacteria</taxon>
        <taxon>Vibrionales</taxon>
        <taxon>Vibrionaceae</taxon>
        <taxon>Enterovibrio</taxon>
    </lineage>
</organism>
<dbReference type="RefSeq" id="WP_274164164.1">
    <property type="nucleotide sequence ID" value="NZ_JAJUBC010000008.1"/>
</dbReference>
<evidence type="ECO:0000313" key="3">
    <source>
        <dbReference type="Proteomes" id="UP001149400"/>
    </source>
</evidence>
<sequence length="209" mass="23400">MSAIKDISINEVKVMLEDTNDPIANKISWNPVKRGGANFQIHKMVERGLKIVVRRTFRALVFYSAFMIPGLGLLLYISPIMYQQGADAAGTISLVIGITFTVSSFFMWARNQGMTFDKASGTYFKGKRYDSLIKDKPTSQGKLSDIYALQIISESVRSDNGSFQSYELNLVFRDGERANVMEHSKSSALDKSAKKLAGYLNVPVWKAKY</sequence>
<protein>
    <recommendedName>
        <fullName evidence="4">YcxB-like protein domain-containing protein</fullName>
    </recommendedName>
</protein>
<proteinExistence type="predicted"/>
<gene>
    <name evidence="2" type="ORF">LRP50_09225</name>
</gene>
<evidence type="ECO:0008006" key="4">
    <source>
        <dbReference type="Google" id="ProtNLM"/>
    </source>
</evidence>
<name>A0ABT5QZG8_9GAMM</name>
<keyword evidence="1" id="KW-0812">Transmembrane</keyword>
<reference evidence="2" key="1">
    <citation type="submission" date="2021-12" db="EMBL/GenBank/DDBJ databases">
        <title>Enterovibrio ZSDZ35 sp. nov. and Enterovibrio ZSDZ42 sp. nov., isolated from coastal seawater in Qingdao.</title>
        <authorList>
            <person name="Zhang P."/>
        </authorList>
    </citation>
    <scope>NUCLEOTIDE SEQUENCE</scope>
    <source>
        <strain evidence="2">ZSDZ42</strain>
    </source>
</reference>
<keyword evidence="3" id="KW-1185">Reference proteome</keyword>
<evidence type="ECO:0000313" key="2">
    <source>
        <dbReference type="EMBL" id="MDD1793305.1"/>
    </source>
</evidence>
<comment type="caution">
    <text evidence="2">The sequence shown here is derived from an EMBL/GenBank/DDBJ whole genome shotgun (WGS) entry which is preliminary data.</text>
</comment>
<dbReference type="EMBL" id="JAJUBC010000008">
    <property type="protein sequence ID" value="MDD1793305.1"/>
    <property type="molecule type" value="Genomic_DNA"/>
</dbReference>
<dbReference type="Proteomes" id="UP001149400">
    <property type="component" value="Unassembled WGS sequence"/>
</dbReference>
<feature type="transmembrane region" description="Helical" evidence="1">
    <location>
        <begin position="88"/>
        <end position="109"/>
    </location>
</feature>